<dbReference type="PRINTS" id="PR01840">
    <property type="entry name" value="TATCFAMILY"/>
</dbReference>
<dbReference type="Proteomes" id="UP000037939">
    <property type="component" value="Unassembled WGS sequence"/>
</dbReference>
<evidence type="ECO:0000313" key="6">
    <source>
        <dbReference type="EMBL" id="KPC53981.1"/>
    </source>
</evidence>
<comment type="similarity">
    <text evidence="5">Belongs to the TatC family.</text>
</comment>
<evidence type="ECO:0000256" key="1">
    <source>
        <dbReference type="ARBA" id="ARBA00004141"/>
    </source>
</evidence>
<keyword evidence="5" id="KW-0811">Translocation</keyword>
<dbReference type="HAMAP" id="MF_00902">
    <property type="entry name" value="TatC"/>
    <property type="match status" value="1"/>
</dbReference>
<comment type="caution">
    <text evidence="6">The sequence shown here is derived from an EMBL/GenBank/DDBJ whole genome shotgun (WGS) entry which is preliminary data.</text>
</comment>
<proteinExistence type="inferred from homology"/>
<accession>A0A0N0XK93</accession>
<dbReference type="GO" id="GO:0043953">
    <property type="term" value="P:protein transport by the Tat complex"/>
    <property type="evidence" value="ECO:0007669"/>
    <property type="project" value="UniProtKB-UniRule"/>
</dbReference>
<keyword evidence="4 5" id="KW-0472">Membrane</keyword>
<dbReference type="OrthoDB" id="9777044at2"/>
<dbReference type="PANTHER" id="PTHR30371:SF0">
    <property type="entry name" value="SEC-INDEPENDENT PROTEIN TRANSLOCASE PROTEIN TATC, CHLOROPLASTIC-RELATED"/>
    <property type="match status" value="1"/>
</dbReference>
<keyword evidence="3 5" id="KW-1133">Transmembrane helix</keyword>
<keyword evidence="5" id="KW-0653">Protein transport</keyword>
<comment type="function">
    <text evidence="5">Part of the twin-arginine translocation (Tat) system that transports large folded proteins containing a characteristic twin-arginine motif in their signal peptide across membranes. Together with TatB, TatC is part of a receptor directly interacting with Tat signal peptides.</text>
</comment>
<evidence type="ECO:0000256" key="3">
    <source>
        <dbReference type="ARBA" id="ARBA00022989"/>
    </source>
</evidence>
<evidence type="ECO:0000256" key="2">
    <source>
        <dbReference type="ARBA" id="ARBA00022692"/>
    </source>
</evidence>
<dbReference type="GO" id="GO:0033281">
    <property type="term" value="C:TAT protein transport complex"/>
    <property type="evidence" value="ECO:0007669"/>
    <property type="project" value="UniProtKB-UniRule"/>
</dbReference>
<feature type="transmembrane region" description="Helical" evidence="5">
    <location>
        <begin position="217"/>
        <end position="235"/>
    </location>
</feature>
<dbReference type="STRING" id="857265.WG78_05010"/>
<dbReference type="AlphaFoldDB" id="A0A0N0XK93"/>
<feature type="transmembrane region" description="Helical" evidence="5">
    <location>
        <begin position="153"/>
        <end position="182"/>
    </location>
</feature>
<sequence length="250" mass="27701">MQQTDFQPLLVHLIELRTRLVRAGIGFLLAFAVCFYFSGQIYDFMVYPLTSVLPGQKLVSIGIASPFLVQMKMAAMAAFVVSLPSTLYQAWAFVAPGLYVHEKKMVLPLIVSSTVLFFCGMAFAYYVVFKTVFGFLSSHAPASMTWLPDSDQYLSFILGMFLSFGVTFEVPVAIVLLVWIGVVTVEKLRSWRPYVIVGSFVVAAVITPPDALSQCMLAIPLWLLFEVGCVVAGWTGRRKVPDAQSDPLEE</sequence>
<keyword evidence="5" id="KW-1003">Cell membrane</keyword>
<feature type="transmembrane region" description="Helical" evidence="5">
    <location>
        <begin position="73"/>
        <end position="94"/>
    </location>
</feature>
<reference evidence="6 7" key="1">
    <citation type="submission" date="2015-07" db="EMBL/GenBank/DDBJ databases">
        <title>Draft genome sequence of the Amantichitinum ursilacus IGB-41, a new chitin-degrading bacterium.</title>
        <authorList>
            <person name="Kirstahler P."/>
            <person name="Guenther M."/>
            <person name="Grumaz C."/>
            <person name="Rupp S."/>
            <person name="Zibek S."/>
            <person name="Sohn K."/>
        </authorList>
    </citation>
    <scope>NUCLEOTIDE SEQUENCE [LARGE SCALE GENOMIC DNA]</scope>
    <source>
        <strain evidence="6 7">IGB-41</strain>
    </source>
</reference>
<gene>
    <name evidence="5 6" type="primary">tatC</name>
    <name evidence="6" type="ORF">WG78_05010</name>
</gene>
<evidence type="ECO:0000256" key="4">
    <source>
        <dbReference type="ARBA" id="ARBA00023136"/>
    </source>
</evidence>
<keyword evidence="5" id="KW-0813">Transport</keyword>
<feature type="transmembrane region" description="Helical" evidence="5">
    <location>
        <begin position="20"/>
        <end position="39"/>
    </location>
</feature>
<name>A0A0N0XK93_9NEIS</name>
<feature type="transmembrane region" description="Helical" evidence="5">
    <location>
        <begin position="106"/>
        <end position="128"/>
    </location>
</feature>
<dbReference type="GO" id="GO:0009977">
    <property type="term" value="F:proton motive force dependent protein transmembrane transporter activity"/>
    <property type="evidence" value="ECO:0007669"/>
    <property type="project" value="TreeGrafter"/>
</dbReference>
<dbReference type="RefSeq" id="WP_053936698.1">
    <property type="nucleotide sequence ID" value="NZ_LAQT01000003.1"/>
</dbReference>
<evidence type="ECO:0000256" key="5">
    <source>
        <dbReference type="HAMAP-Rule" id="MF_00902"/>
    </source>
</evidence>
<feature type="transmembrane region" description="Helical" evidence="5">
    <location>
        <begin position="194"/>
        <end position="211"/>
    </location>
</feature>
<keyword evidence="7" id="KW-1185">Reference proteome</keyword>
<comment type="subunit">
    <text evidence="5">The Tat system comprises two distinct complexes: a TatABC complex, containing multiple copies of TatA, TatB and TatC subunits, and a separate TatA complex, containing only TatA subunits. Substrates initially bind to the TatABC complex, which probably triggers association of the separate TatA complex to form the active translocon.</text>
</comment>
<comment type="subcellular location">
    <subcellularLocation>
        <location evidence="5">Cell membrane</location>
        <topology evidence="5">Multi-pass membrane protein</topology>
    </subcellularLocation>
    <subcellularLocation>
        <location evidence="1">Membrane</location>
        <topology evidence="1">Multi-pass membrane protein</topology>
    </subcellularLocation>
</comment>
<dbReference type="PANTHER" id="PTHR30371">
    <property type="entry name" value="SEC-INDEPENDENT PROTEIN TRANSLOCASE PROTEIN TATC"/>
    <property type="match status" value="1"/>
</dbReference>
<dbReference type="PATRIC" id="fig|857265.3.peg.1026"/>
<dbReference type="NCBIfam" id="TIGR00945">
    <property type="entry name" value="tatC"/>
    <property type="match status" value="1"/>
</dbReference>
<protein>
    <recommendedName>
        <fullName evidence="5">Sec-independent protein translocase protein TatC</fullName>
    </recommendedName>
</protein>
<dbReference type="GO" id="GO:0065002">
    <property type="term" value="P:intracellular protein transmembrane transport"/>
    <property type="evidence" value="ECO:0007669"/>
    <property type="project" value="TreeGrafter"/>
</dbReference>
<dbReference type="InterPro" id="IPR002033">
    <property type="entry name" value="TatC"/>
</dbReference>
<dbReference type="Pfam" id="PF00902">
    <property type="entry name" value="TatC"/>
    <property type="match status" value="1"/>
</dbReference>
<organism evidence="6 7">
    <name type="scientific">Amantichitinum ursilacus</name>
    <dbReference type="NCBI Taxonomy" id="857265"/>
    <lineage>
        <taxon>Bacteria</taxon>
        <taxon>Pseudomonadati</taxon>
        <taxon>Pseudomonadota</taxon>
        <taxon>Betaproteobacteria</taxon>
        <taxon>Neisseriales</taxon>
        <taxon>Chitinibacteraceae</taxon>
        <taxon>Amantichitinum</taxon>
    </lineage>
</organism>
<dbReference type="EMBL" id="LAQT01000003">
    <property type="protein sequence ID" value="KPC53981.1"/>
    <property type="molecule type" value="Genomic_DNA"/>
</dbReference>
<keyword evidence="2 5" id="KW-0812">Transmembrane</keyword>
<evidence type="ECO:0000313" key="7">
    <source>
        <dbReference type="Proteomes" id="UP000037939"/>
    </source>
</evidence>